<dbReference type="InterPro" id="IPR014776">
    <property type="entry name" value="4pyrrole_Mease_sub2"/>
</dbReference>
<dbReference type="Proteomes" id="UP000734823">
    <property type="component" value="Unassembled WGS sequence"/>
</dbReference>
<keyword evidence="6" id="KW-0949">S-adenosyl-L-methionine</keyword>
<dbReference type="RefSeq" id="WP_187222014.1">
    <property type="nucleotide sequence ID" value="NZ_JABVED010000011.1"/>
</dbReference>
<dbReference type="PANTHER" id="PTHR45790">
    <property type="entry name" value="SIROHEME SYNTHASE-RELATED"/>
    <property type="match status" value="1"/>
</dbReference>
<evidence type="ECO:0000256" key="3">
    <source>
        <dbReference type="ARBA" id="ARBA00022573"/>
    </source>
</evidence>
<evidence type="ECO:0000256" key="4">
    <source>
        <dbReference type="ARBA" id="ARBA00022603"/>
    </source>
</evidence>
<name>A0ABR7L9H8_9PSEU</name>
<protein>
    <recommendedName>
        <fullName evidence="8">Tetrapyrrole methylase domain-containing protein</fullName>
    </recommendedName>
</protein>
<dbReference type="InterPro" id="IPR006362">
    <property type="entry name" value="Cbl_synth_CobM/CibF"/>
</dbReference>
<evidence type="ECO:0000256" key="6">
    <source>
        <dbReference type="ARBA" id="ARBA00022691"/>
    </source>
</evidence>
<keyword evidence="10" id="KW-1185">Reference proteome</keyword>
<evidence type="ECO:0000256" key="5">
    <source>
        <dbReference type="ARBA" id="ARBA00022679"/>
    </source>
</evidence>
<comment type="caution">
    <text evidence="9">The sequence shown here is derived from an EMBL/GenBank/DDBJ whole genome shotgun (WGS) entry which is preliminary data.</text>
</comment>
<keyword evidence="5" id="KW-0808">Transferase</keyword>
<comment type="similarity">
    <text evidence="2">Belongs to the precorrin methyltransferase family.</text>
</comment>
<dbReference type="PROSITE" id="PS00839">
    <property type="entry name" value="SUMT_1"/>
    <property type="match status" value="1"/>
</dbReference>
<dbReference type="Gene3D" id="3.40.1010.10">
    <property type="entry name" value="Cobalt-precorrin-4 Transmethylase, Domain 1"/>
    <property type="match status" value="1"/>
</dbReference>
<feature type="compositionally biased region" description="Polar residues" evidence="7">
    <location>
        <begin position="266"/>
        <end position="278"/>
    </location>
</feature>
<evidence type="ECO:0000313" key="10">
    <source>
        <dbReference type="Proteomes" id="UP000734823"/>
    </source>
</evidence>
<feature type="compositionally biased region" description="Basic and acidic residues" evidence="7">
    <location>
        <begin position="379"/>
        <end position="389"/>
    </location>
</feature>
<dbReference type="Gene3D" id="3.30.950.10">
    <property type="entry name" value="Methyltransferase, Cobalt-precorrin-4 Transmethylase, Domain 2"/>
    <property type="match status" value="1"/>
</dbReference>
<feature type="region of interest" description="Disordered" evidence="7">
    <location>
        <begin position="245"/>
        <end position="296"/>
    </location>
</feature>
<accession>A0ABR7L9H8</accession>
<evidence type="ECO:0000259" key="8">
    <source>
        <dbReference type="Pfam" id="PF00590"/>
    </source>
</evidence>
<evidence type="ECO:0000256" key="2">
    <source>
        <dbReference type="ARBA" id="ARBA00005879"/>
    </source>
</evidence>
<evidence type="ECO:0000313" key="9">
    <source>
        <dbReference type="EMBL" id="MBC6449327.1"/>
    </source>
</evidence>
<dbReference type="InterPro" id="IPR050161">
    <property type="entry name" value="Siro_Cobalamin_biosynth"/>
</dbReference>
<dbReference type="InterPro" id="IPR003043">
    <property type="entry name" value="Uropor_MeTrfase_CS"/>
</dbReference>
<keyword evidence="4" id="KW-0489">Methyltransferase</keyword>
<dbReference type="InterPro" id="IPR014777">
    <property type="entry name" value="4pyrrole_Mease_sub1"/>
</dbReference>
<dbReference type="PANTHER" id="PTHR45790:SF4">
    <property type="entry name" value="COBALT-PRECORRIN-4 C(11)-METHYLTRANSFERASE"/>
    <property type="match status" value="1"/>
</dbReference>
<feature type="region of interest" description="Disordered" evidence="7">
    <location>
        <begin position="319"/>
        <end position="433"/>
    </location>
</feature>
<organism evidence="9 10">
    <name type="scientific">Actinokineospora xionganensis</name>
    <dbReference type="NCBI Taxonomy" id="2684470"/>
    <lineage>
        <taxon>Bacteria</taxon>
        <taxon>Bacillati</taxon>
        <taxon>Actinomycetota</taxon>
        <taxon>Actinomycetes</taxon>
        <taxon>Pseudonocardiales</taxon>
        <taxon>Pseudonocardiaceae</taxon>
        <taxon>Actinokineospora</taxon>
    </lineage>
</organism>
<feature type="domain" description="Tetrapyrrole methylase" evidence="8">
    <location>
        <begin position="5"/>
        <end position="205"/>
    </location>
</feature>
<dbReference type="CDD" id="cd11641">
    <property type="entry name" value="Precorrin-4_C11-MT"/>
    <property type="match status" value="1"/>
</dbReference>
<reference evidence="9 10" key="1">
    <citation type="submission" date="2020-06" db="EMBL/GenBank/DDBJ databases">
        <title>Actinokineospora xiongansis sp. nov., isolated from soil of Baiyangdian.</title>
        <authorList>
            <person name="Zhang X."/>
        </authorList>
    </citation>
    <scope>NUCLEOTIDE SEQUENCE [LARGE SCALE GENOMIC DNA]</scope>
    <source>
        <strain evidence="9 10">HBU206404</strain>
    </source>
</reference>
<evidence type="ECO:0000256" key="7">
    <source>
        <dbReference type="SAM" id="MobiDB-lite"/>
    </source>
</evidence>
<dbReference type="Pfam" id="PF00590">
    <property type="entry name" value="TP_methylase"/>
    <property type="match status" value="1"/>
</dbReference>
<proteinExistence type="inferred from homology"/>
<comment type="pathway">
    <text evidence="1">Cofactor biosynthesis; adenosylcobalamin biosynthesis.</text>
</comment>
<dbReference type="EMBL" id="JABVED010000011">
    <property type="protein sequence ID" value="MBC6449327.1"/>
    <property type="molecule type" value="Genomic_DNA"/>
</dbReference>
<dbReference type="InterPro" id="IPR000878">
    <property type="entry name" value="4pyrrol_Mease"/>
</dbReference>
<dbReference type="InterPro" id="IPR035996">
    <property type="entry name" value="4pyrrol_Methylase_sf"/>
</dbReference>
<gene>
    <name evidence="9" type="ORF">GPZ80_19370</name>
</gene>
<evidence type="ECO:0000256" key="1">
    <source>
        <dbReference type="ARBA" id="ARBA00004953"/>
    </source>
</evidence>
<sequence length="433" mass="45340">MRGAVYFIGAGPGAADLITLRGASRIGEADLVVYSPAVIDPVWLREHTKAGAELVDSSRATPEEIVEHYRMAASRRSSAVRLFAGDAAQSPEMREQRELCEKLGLDVEIIPGVSPASAAAAATGNALVESGVAETVVFTEADFSRVRAMVTRCATVAVHAPAARAADLADALLGGGVDPEMPVAVAYKTTWPDEVLLRTTVGELAAAVKRRNLWRHTLFLIGDALREDKPRAGYVRPADTDVPAPRWASRNGGWRSRMQAEVGTSWARNGSTKTRTCVEQTEQTEQPEHTEIEPAPVAARNGAVNGAARNGAPVEVATVDIPAGDNGGQATPPPAPAPQVEIPAESAPRPATNGSAAPLRNGSAVTKAKPETNGSTRSAEAKDAKDAKETAANGAKQAEVKAKSTTAKPAAKATTRKSTSATRTANRRTTKKS</sequence>
<dbReference type="SUPFAM" id="SSF53790">
    <property type="entry name" value="Tetrapyrrole methylase"/>
    <property type="match status" value="1"/>
</dbReference>
<feature type="compositionally biased region" description="Low complexity" evidence="7">
    <location>
        <begin position="403"/>
        <end position="424"/>
    </location>
</feature>
<keyword evidence="3" id="KW-0169">Cobalamin biosynthesis</keyword>